<dbReference type="Proteomes" id="UP000249949">
    <property type="component" value="Chromosome"/>
</dbReference>
<dbReference type="EMBL" id="CP021324">
    <property type="protein sequence ID" value="ARS63759.1"/>
    <property type="molecule type" value="Genomic_DNA"/>
</dbReference>
<evidence type="ECO:0000313" key="2">
    <source>
        <dbReference type="Proteomes" id="UP000249949"/>
    </source>
</evidence>
<sequence length="224" mass="26343">MKDKYDDEDLQRLYDKTYFSTRSRPPMWIRRAEFMHEKFHPKTVLDVGCAYGELVKALVDMGIEAYGVDGSEYAINNSDSSIRSKLFKVNLNSDKFPFNDKTFDVVGSFYSVEHIHDINFFAKELQRILKDDGIAWFLTPNEGLEQRNETDVFTNTFEEWKKIFEERGFKVAKFSPHEMMALRGKLGKFKFYLLPKSIQNIIKKVAYDYSNRKMKDASFILTKN</sequence>
<dbReference type="OrthoDB" id="1018at2157"/>
<dbReference type="GeneID" id="32900630"/>
<dbReference type="PANTHER" id="PTHR43861">
    <property type="entry name" value="TRANS-ACONITATE 2-METHYLTRANSFERASE-RELATED"/>
    <property type="match status" value="1"/>
</dbReference>
<dbReference type="InterPro" id="IPR029063">
    <property type="entry name" value="SAM-dependent_MTases_sf"/>
</dbReference>
<keyword evidence="2" id="KW-1185">Reference proteome</keyword>
<dbReference type="CDD" id="cd02440">
    <property type="entry name" value="AdoMet_MTases"/>
    <property type="match status" value="1"/>
</dbReference>
<dbReference type="Pfam" id="PF13489">
    <property type="entry name" value="Methyltransf_23"/>
    <property type="match status" value="1"/>
</dbReference>
<gene>
    <name evidence="1" type="ORF">NMSP_0127</name>
</gene>
<evidence type="ECO:0000313" key="1">
    <source>
        <dbReference type="EMBL" id="ARS63759.1"/>
    </source>
</evidence>
<dbReference type="RefSeq" id="WP_086906988.1">
    <property type="nucleotide sequence ID" value="NZ_CP021324.1"/>
</dbReference>
<dbReference type="SUPFAM" id="SSF53335">
    <property type="entry name" value="S-adenosyl-L-methionine-dependent methyltransferases"/>
    <property type="match status" value="1"/>
</dbReference>
<accession>A0A2Z2HLA0</accession>
<dbReference type="KEGG" id="nct:NMSP_0127"/>
<keyword evidence="1" id="KW-0808">Transferase</keyword>
<organism evidence="1 2">
    <name type="scientific">Candidatus Nitrosomarinus catalinensis</name>
    <dbReference type="NCBI Taxonomy" id="1898749"/>
    <lineage>
        <taxon>Archaea</taxon>
        <taxon>Nitrososphaerota</taxon>
        <taxon>Nitrososphaeria</taxon>
        <taxon>Nitrosopumilales</taxon>
        <taxon>Nitrosopumilaceae</taxon>
        <taxon>Candidatus Nitrosomarinus</taxon>
    </lineage>
</organism>
<reference evidence="1 2" key="1">
    <citation type="journal article" date="2017" name="Environ. Microbiol.">
        <title>Genome and epigenome of a novel marine Thaumarchaeota strain suggest viral infection, phosphorothioation DNA modification and multiple restriction systems.</title>
        <authorList>
            <person name="Ahlgren N.A."/>
            <person name="Chen Y."/>
            <person name="Needham D.M."/>
            <person name="Parada A.E."/>
            <person name="Sachdeva R."/>
            <person name="Trinh V."/>
            <person name="Chen T."/>
            <person name="Fuhrman J.A."/>
        </authorList>
    </citation>
    <scope>NUCLEOTIDE SEQUENCE [LARGE SCALE GENOMIC DNA]</scope>
    <source>
        <strain evidence="1 2">SPOT01</strain>
    </source>
</reference>
<keyword evidence="1" id="KW-0830">Ubiquinone</keyword>
<dbReference type="GO" id="GO:0032259">
    <property type="term" value="P:methylation"/>
    <property type="evidence" value="ECO:0007669"/>
    <property type="project" value="UniProtKB-KW"/>
</dbReference>
<keyword evidence="1" id="KW-0489">Methyltransferase</keyword>
<dbReference type="AlphaFoldDB" id="A0A2Z2HLA0"/>
<dbReference type="Gene3D" id="3.40.50.150">
    <property type="entry name" value="Vaccinia Virus protein VP39"/>
    <property type="match status" value="1"/>
</dbReference>
<dbReference type="GO" id="GO:0008168">
    <property type="term" value="F:methyltransferase activity"/>
    <property type="evidence" value="ECO:0007669"/>
    <property type="project" value="UniProtKB-KW"/>
</dbReference>
<name>A0A2Z2HLA0_9ARCH</name>
<protein>
    <submittedName>
        <fullName evidence="1">Bifunctional 3-demethylubiquinone-9 3-methyltransferase/ 2-octaprenyl-6-hydroxy phenol methylase</fullName>
    </submittedName>
</protein>
<proteinExistence type="predicted"/>